<protein>
    <submittedName>
        <fullName evidence="2">Uncharacterized protein</fullName>
    </submittedName>
</protein>
<feature type="chain" id="PRO_5039525962" evidence="1">
    <location>
        <begin position="24"/>
        <end position="136"/>
    </location>
</feature>
<evidence type="ECO:0000313" key="3">
    <source>
        <dbReference type="Proteomes" id="UP000502706"/>
    </source>
</evidence>
<dbReference type="AlphaFoldDB" id="A0A6G8PYL3"/>
<dbReference type="EMBL" id="CP045121">
    <property type="protein sequence ID" value="QIN79301.1"/>
    <property type="molecule type" value="Genomic_DNA"/>
</dbReference>
<dbReference type="RefSeq" id="WP_166396965.1">
    <property type="nucleotide sequence ID" value="NZ_CP045121.1"/>
</dbReference>
<organism evidence="2 3">
    <name type="scientific">Rubrobacter marinus</name>
    <dbReference type="NCBI Taxonomy" id="2653852"/>
    <lineage>
        <taxon>Bacteria</taxon>
        <taxon>Bacillati</taxon>
        <taxon>Actinomycetota</taxon>
        <taxon>Rubrobacteria</taxon>
        <taxon>Rubrobacterales</taxon>
        <taxon>Rubrobacteraceae</taxon>
        <taxon>Rubrobacter</taxon>
    </lineage>
</organism>
<feature type="signal peptide" evidence="1">
    <location>
        <begin position="1"/>
        <end position="23"/>
    </location>
</feature>
<keyword evidence="3" id="KW-1185">Reference proteome</keyword>
<evidence type="ECO:0000256" key="1">
    <source>
        <dbReference type="SAM" id="SignalP"/>
    </source>
</evidence>
<gene>
    <name evidence="2" type="ORF">GBA65_13165</name>
</gene>
<proteinExistence type="predicted"/>
<sequence length="136" mass="14296">MGLFPSCLLALALILAQPVSYFAWFEGEHVTLEQAKLHDEAIGSGNLHHHGLGSKAVPGFGGAQGRPVADLDASTPDLAPTANLAALSPDSLKSVPVEKTASPHRADDARPLFRQASALANQHFPSVPHRPPIFPA</sequence>
<evidence type="ECO:0000313" key="2">
    <source>
        <dbReference type="EMBL" id="QIN79301.1"/>
    </source>
</evidence>
<keyword evidence="1" id="KW-0732">Signal</keyword>
<reference evidence="2 3" key="1">
    <citation type="submission" date="2019-10" db="EMBL/GenBank/DDBJ databases">
        <title>Rubrobacter sp nov SCSIO 52915 isolated from a deep-sea sediment in the South China Sea.</title>
        <authorList>
            <person name="Chen R.W."/>
        </authorList>
    </citation>
    <scope>NUCLEOTIDE SEQUENCE [LARGE SCALE GENOMIC DNA]</scope>
    <source>
        <strain evidence="2 3">SCSIO 52915</strain>
    </source>
</reference>
<name>A0A6G8PYL3_9ACTN</name>
<dbReference type="Proteomes" id="UP000502706">
    <property type="component" value="Chromosome"/>
</dbReference>
<accession>A0A6G8PYL3</accession>
<dbReference type="KEGG" id="rmar:GBA65_13165"/>